<feature type="transmembrane region" description="Helical" evidence="1">
    <location>
        <begin position="51"/>
        <end position="73"/>
    </location>
</feature>
<evidence type="ECO:0000259" key="2">
    <source>
        <dbReference type="Pfam" id="PF03703"/>
    </source>
</evidence>
<dbReference type="InterPro" id="IPR005182">
    <property type="entry name" value="YdbS-like_PH"/>
</dbReference>
<keyword evidence="1" id="KW-1133">Transmembrane helix</keyword>
<gene>
    <name evidence="3" type="ORF">UFOPK1939_00912</name>
</gene>
<dbReference type="Pfam" id="PF03703">
    <property type="entry name" value="bPH_2"/>
    <property type="match status" value="1"/>
</dbReference>
<proteinExistence type="predicted"/>
<sequence>MAYPPKLLGDGESIAFEMRPHWRSLIVPALVLIATVAGAAFVLSTFDGSNIFANTISAVTWIAALVLIVGWAVRPFLNWFTTDYVFTNRRIIVRTGLIRRIGRDMPLSRVNNVTFDKTLTERILNCGTLSVQSAAEQGSLIIASVPDVEKIQREVYRLYEEDDQRRRSGGPGVPGDGS</sequence>
<name>A0A6J6IMX2_9ZZZZ</name>
<dbReference type="PANTHER" id="PTHR37938">
    <property type="entry name" value="BLL0215 PROTEIN"/>
    <property type="match status" value="1"/>
</dbReference>
<keyword evidence="1" id="KW-0472">Membrane</keyword>
<evidence type="ECO:0000313" key="3">
    <source>
        <dbReference type="EMBL" id="CAB4625663.1"/>
    </source>
</evidence>
<accession>A0A6J6IMX2</accession>
<dbReference type="PANTHER" id="PTHR37938:SF1">
    <property type="entry name" value="BLL0215 PROTEIN"/>
    <property type="match status" value="1"/>
</dbReference>
<feature type="domain" description="YdbS-like PH" evidence="2">
    <location>
        <begin position="79"/>
        <end position="154"/>
    </location>
</feature>
<organism evidence="3">
    <name type="scientific">freshwater metagenome</name>
    <dbReference type="NCBI Taxonomy" id="449393"/>
    <lineage>
        <taxon>unclassified sequences</taxon>
        <taxon>metagenomes</taxon>
        <taxon>ecological metagenomes</taxon>
    </lineage>
</organism>
<dbReference type="AlphaFoldDB" id="A0A6J6IMX2"/>
<protein>
    <submittedName>
        <fullName evidence="3">Unannotated protein</fullName>
    </submittedName>
</protein>
<evidence type="ECO:0000256" key="1">
    <source>
        <dbReference type="SAM" id="Phobius"/>
    </source>
</evidence>
<reference evidence="3" key="1">
    <citation type="submission" date="2020-05" db="EMBL/GenBank/DDBJ databases">
        <authorList>
            <person name="Chiriac C."/>
            <person name="Salcher M."/>
            <person name="Ghai R."/>
            <person name="Kavagutti S V."/>
        </authorList>
    </citation>
    <scope>NUCLEOTIDE SEQUENCE</scope>
</reference>
<keyword evidence="1" id="KW-0812">Transmembrane</keyword>
<dbReference type="EMBL" id="CAEZVF010000145">
    <property type="protein sequence ID" value="CAB4625663.1"/>
    <property type="molecule type" value="Genomic_DNA"/>
</dbReference>
<feature type="transmembrane region" description="Helical" evidence="1">
    <location>
        <begin position="25"/>
        <end position="45"/>
    </location>
</feature>